<dbReference type="PANTHER" id="PTHR15045:SF1">
    <property type="entry name" value="FUCOSE-1-PHOSPHATE GUANYLYLTRANSFERASE"/>
    <property type="match status" value="1"/>
</dbReference>
<sequence length="432" mass="48968">MWNKLILTAGTESQNKVFKKQLSKIPTNDYAEKTEVVTDKSRGGSGGATLNVIFDIMENTTKEELERTKVLLVHTGGLSQRMPHLSAYGKVFATLPNHKTILETKLEIYKNHLLDNLPQTGGIMVTASDVIENMESFKGMNSNAAMLFFAHASKIEIGTQHGVFVMDKKTNKLKRVLQKPTVDEMRKEGAIREDGTVLTDSCYFMTWSALQDLYIGCPRKPLTEELCCYADFMRPLGSDPSNDYVWETTCQNLATYRKALYVLLRRSTFEVHALGKNTFFHFGTYGEFLESILPDSDFRNAFPREFDSNIIFCDGLKSTPTSSFVEFSSGICEVGKNSVISGVDFGVSKINLPDNIIMFTLALDKEKYVSIVIKIEEDMKKKYDRVKWNGHDTRIDEKSIWEAPIFRICETRVSSCQTTLEEWENGIKETTL</sequence>
<keyword evidence="1" id="KW-0808">Transferase</keyword>
<dbReference type="HOGENOM" id="CLU_508637_0_0_1"/>
<accession>G0MKE9</accession>
<dbReference type="STRING" id="135651.G0MKE9"/>
<dbReference type="GO" id="GO:0042350">
    <property type="term" value="P:GDP-L-fucose biosynthetic process"/>
    <property type="evidence" value="ECO:0007669"/>
    <property type="project" value="UniProtKB-ARBA"/>
</dbReference>
<dbReference type="GO" id="GO:0016772">
    <property type="term" value="F:transferase activity, transferring phosphorus-containing groups"/>
    <property type="evidence" value="ECO:0007669"/>
    <property type="project" value="InterPro"/>
</dbReference>
<proteinExistence type="predicted"/>
<dbReference type="AlphaFoldDB" id="G0MKE9"/>
<keyword evidence="5" id="KW-1185">Reference proteome</keyword>
<dbReference type="GO" id="GO:0000166">
    <property type="term" value="F:nucleotide binding"/>
    <property type="evidence" value="ECO:0007669"/>
    <property type="project" value="UniProtKB-KW"/>
</dbReference>
<evidence type="ECO:0000313" key="4">
    <source>
        <dbReference type="EMBL" id="EGT33566.1"/>
    </source>
</evidence>
<evidence type="ECO:0000256" key="2">
    <source>
        <dbReference type="ARBA" id="ARBA00022741"/>
    </source>
</evidence>
<keyword evidence="2" id="KW-0547">Nucleotide-binding</keyword>
<dbReference type="OMA" id="DMIAYRE"/>
<evidence type="ECO:0000256" key="1">
    <source>
        <dbReference type="ARBA" id="ARBA00022679"/>
    </source>
</evidence>
<dbReference type="InterPro" id="IPR012887">
    <property type="entry name" value="GDP_fucose_pyrophosphorylase"/>
</dbReference>
<dbReference type="Proteomes" id="UP000008068">
    <property type="component" value="Unassembled WGS sequence"/>
</dbReference>
<dbReference type="PANTHER" id="PTHR15045">
    <property type="entry name" value="FUCOSE-1-PHOSPHATE GUANYLYLTRANSFERASE"/>
    <property type="match status" value="1"/>
</dbReference>
<dbReference type="Pfam" id="PF07959">
    <property type="entry name" value="Fucose_pyrophosphorylase"/>
    <property type="match status" value="1"/>
</dbReference>
<dbReference type="eggNOG" id="ENOG502QRKZ">
    <property type="taxonomic scope" value="Eukaryota"/>
</dbReference>
<evidence type="ECO:0000259" key="3">
    <source>
        <dbReference type="Pfam" id="PF07959"/>
    </source>
</evidence>
<name>G0MKE9_CAEBE</name>
<evidence type="ECO:0000313" key="5">
    <source>
        <dbReference type="Proteomes" id="UP000008068"/>
    </source>
</evidence>
<feature type="domain" description="GDP-fucose pyrophosphorylase" evidence="3">
    <location>
        <begin position="63"/>
        <end position="384"/>
    </location>
</feature>
<dbReference type="InParanoid" id="G0MKE9"/>
<reference evidence="5" key="1">
    <citation type="submission" date="2011-07" db="EMBL/GenBank/DDBJ databases">
        <authorList>
            <consortium name="Caenorhabditis brenneri Sequencing and Analysis Consortium"/>
            <person name="Wilson R.K."/>
        </authorList>
    </citation>
    <scope>NUCLEOTIDE SEQUENCE [LARGE SCALE GENOMIC DNA]</scope>
    <source>
        <strain evidence="5">PB2801</strain>
    </source>
</reference>
<protein>
    <recommendedName>
        <fullName evidence="3">GDP-fucose pyrophosphorylase domain-containing protein</fullName>
    </recommendedName>
</protein>
<gene>
    <name evidence="4" type="ORF">CAEBREN_00022</name>
</gene>
<dbReference type="OrthoDB" id="10062280at2759"/>
<dbReference type="FunCoup" id="G0MKE9">
    <property type="interactions" value="2070"/>
</dbReference>
<dbReference type="EMBL" id="GL379798">
    <property type="protein sequence ID" value="EGT33566.1"/>
    <property type="molecule type" value="Genomic_DNA"/>
</dbReference>
<organism evidence="5">
    <name type="scientific">Caenorhabditis brenneri</name>
    <name type="common">Nematode worm</name>
    <dbReference type="NCBI Taxonomy" id="135651"/>
    <lineage>
        <taxon>Eukaryota</taxon>
        <taxon>Metazoa</taxon>
        <taxon>Ecdysozoa</taxon>
        <taxon>Nematoda</taxon>
        <taxon>Chromadorea</taxon>
        <taxon>Rhabditida</taxon>
        <taxon>Rhabditina</taxon>
        <taxon>Rhabditomorpha</taxon>
        <taxon>Rhabditoidea</taxon>
        <taxon>Rhabditidae</taxon>
        <taxon>Peloderinae</taxon>
        <taxon>Caenorhabditis</taxon>
    </lineage>
</organism>